<organism evidence="2 3">
    <name type="scientific">Lithospermum erythrorhizon</name>
    <name type="common">Purple gromwell</name>
    <name type="synonym">Lithospermum officinale var. erythrorhizon</name>
    <dbReference type="NCBI Taxonomy" id="34254"/>
    <lineage>
        <taxon>Eukaryota</taxon>
        <taxon>Viridiplantae</taxon>
        <taxon>Streptophyta</taxon>
        <taxon>Embryophyta</taxon>
        <taxon>Tracheophyta</taxon>
        <taxon>Spermatophyta</taxon>
        <taxon>Magnoliopsida</taxon>
        <taxon>eudicotyledons</taxon>
        <taxon>Gunneridae</taxon>
        <taxon>Pentapetalae</taxon>
        <taxon>asterids</taxon>
        <taxon>lamiids</taxon>
        <taxon>Boraginales</taxon>
        <taxon>Boraginaceae</taxon>
        <taxon>Boraginoideae</taxon>
        <taxon>Lithospermeae</taxon>
        <taxon>Lithospermum</taxon>
    </lineage>
</organism>
<feature type="region of interest" description="Disordered" evidence="1">
    <location>
        <begin position="1"/>
        <end position="71"/>
    </location>
</feature>
<feature type="compositionally biased region" description="Polar residues" evidence="1">
    <location>
        <begin position="52"/>
        <end position="62"/>
    </location>
</feature>
<gene>
    <name evidence="2" type="ORF">LIER_04972</name>
</gene>
<dbReference type="AlphaFoldDB" id="A0AAV3NZZ9"/>
<feature type="compositionally biased region" description="Basic and acidic residues" evidence="1">
    <location>
        <begin position="25"/>
        <end position="38"/>
    </location>
</feature>
<dbReference type="Proteomes" id="UP001454036">
    <property type="component" value="Unassembled WGS sequence"/>
</dbReference>
<sequence>MGNNPITPYQILERETPFRGLTLTTDEKQQPSSEEGKGHPFCVNPGRRDTLGNPQDLGNGQEVSLFKGAGK</sequence>
<keyword evidence="3" id="KW-1185">Reference proteome</keyword>
<evidence type="ECO:0000313" key="3">
    <source>
        <dbReference type="Proteomes" id="UP001454036"/>
    </source>
</evidence>
<name>A0AAV3NZZ9_LITER</name>
<protein>
    <submittedName>
        <fullName evidence="2">Uncharacterized protein</fullName>
    </submittedName>
</protein>
<evidence type="ECO:0000256" key="1">
    <source>
        <dbReference type="SAM" id="MobiDB-lite"/>
    </source>
</evidence>
<comment type="caution">
    <text evidence="2">The sequence shown here is derived from an EMBL/GenBank/DDBJ whole genome shotgun (WGS) entry which is preliminary data.</text>
</comment>
<proteinExistence type="predicted"/>
<accession>A0AAV3NZZ9</accession>
<dbReference type="EMBL" id="BAABME010000660">
    <property type="protein sequence ID" value="GAA0144553.1"/>
    <property type="molecule type" value="Genomic_DNA"/>
</dbReference>
<evidence type="ECO:0000313" key="2">
    <source>
        <dbReference type="EMBL" id="GAA0144553.1"/>
    </source>
</evidence>
<reference evidence="2 3" key="1">
    <citation type="submission" date="2024-01" db="EMBL/GenBank/DDBJ databases">
        <title>The complete chloroplast genome sequence of Lithospermum erythrorhizon: insights into the phylogenetic relationship among Boraginaceae species and the maternal lineages of purple gromwells.</title>
        <authorList>
            <person name="Okada T."/>
            <person name="Watanabe K."/>
        </authorList>
    </citation>
    <scope>NUCLEOTIDE SEQUENCE [LARGE SCALE GENOMIC DNA]</scope>
</reference>